<dbReference type="GeneTree" id="ENSGT00860000136202"/>
<name>A0A2R8ZF25_PANPA</name>
<dbReference type="OMA" id="GWYTLLY"/>
<sequence>MGQPGRCLRRCQAHRRHWDRLGPGCRLQQRPPLYFQAEPLRLTGQRQGRLSGWYTLLYLFFLLLFLSSPTAAVHTHCFIWLAAIQKTLPEFRKNFFKNLRTIPVTS</sequence>
<keyword evidence="1" id="KW-0812">Transmembrane</keyword>
<keyword evidence="3" id="KW-1185">Reference proteome</keyword>
<accession>A0A2R8ZF25</accession>
<evidence type="ECO:0000256" key="1">
    <source>
        <dbReference type="SAM" id="Phobius"/>
    </source>
</evidence>
<reference evidence="2" key="2">
    <citation type="submission" date="2025-09" db="UniProtKB">
        <authorList>
            <consortium name="Ensembl"/>
        </authorList>
    </citation>
    <scope>IDENTIFICATION</scope>
</reference>
<dbReference type="Proteomes" id="UP000240080">
    <property type="component" value="Unplaced"/>
</dbReference>
<dbReference type="AlphaFoldDB" id="A0A2R8ZF25"/>
<evidence type="ECO:0000313" key="3">
    <source>
        <dbReference type="Proteomes" id="UP000240080"/>
    </source>
</evidence>
<dbReference type="EMBL" id="AJFE02094594">
    <property type="status" value="NOT_ANNOTATED_CDS"/>
    <property type="molecule type" value="Genomic_DNA"/>
</dbReference>
<keyword evidence="1" id="KW-0472">Membrane</keyword>
<keyword evidence="1" id="KW-1133">Transmembrane helix</keyword>
<dbReference type="Bgee" id="ENSPPAG00000010181">
    <property type="expression patterns" value="Expressed in adult mammalian kidney and 5 other cell types or tissues"/>
</dbReference>
<reference evidence="2" key="1">
    <citation type="submission" date="2025-08" db="UniProtKB">
        <authorList>
            <consortium name="Ensembl"/>
        </authorList>
    </citation>
    <scope>IDENTIFICATION</scope>
</reference>
<evidence type="ECO:0000313" key="2">
    <source>
        <dbReference type="Ensembl" id="ENSPPAP00000002236.1"/>
    </source>
</evidence>
<protein>
    <submittedName>
        <fullName evidence="2">Uncharacterized protein</fullName>
    </submittedName>
</protein>
<feature type="transmembrane region" description="Helical" evidence="1">
    <location>
        <begin position="56"/>
        <end position="83"/>
    </location>
</feature>
<proteinExistence type="predicted"/>
<dbReference type="Ensembl" id="ENSPPAT00000010986.1">
    <property type="protein sequence ID" value="ENSPPAP00000002236.1"/>
    <property type="gene ID" value="ENSPPAG00000010181.1"/>
</dbReference>
<organism evidence="2 3">
    <name type="scientific">Pan paniscus</name>
    <name type="common">Pygmy chimpanzee</name>
    <name type="synonym">Bonobo</name>
    <dbReference type="NCBI Taxonomy" id="9597"/>
    <lineage>
        <taxon>Eukaryota</taxon>
        <taxon>Metazoa</taxon>
        <taxon>Chordata</taxon>
        <taxon>Craniata</taxon>
        <taxon>Vertebrata</taxon>
        <taxon>Euteleostomi</taxon>
        <taxon>Mammalia</taxon>
        <taxon>Eutheria</taxon>
        <taxon>Euarchontoglires</taxon>
        <taxon>Primates</taxon>
        <taxon>Haplorrhini</taxon>
        <taxon>Catarrhini</taxon>
        <taxon>Hominidae</taxon>
        <taxon>Pan</taxon>
    </lineage>
</organism>